<comment type="caution">
    <text evidence="9">The sequence shown here is derived from an EMBL/GenBank/DDBJ whole genome shotgun (WGS) entry which is preliminary data.</text>
</comment>
<evidence type="ECO:0000256" key="5">
    <source>
        <dbReference type="ARBA" id="ARBA00047422"/>
    </source>
</evidence>
<dbReference type="SUPFAM" id="SSF53335">
    <property type="entry name" value="S-adenosyl-L-methionine-dependent methyltransferases"/>
    <property type="match status" value="1"/>
</dbReference>
<evidence type="ECO:0000256" key="4">
    <source>
        <dbReference type="ARBA" id="ARBA00022747"/>
    </source>
</evidence>
<dbReference type="GO" id="GO:0003677">
    <property type="term" value="F:DNA binding"/>
    <property type="evidence" value="ECO:0007669"/>
    <property type="project" value="TreeGrafter"/>
</dbReference>
<dbReference type="InterPro" id="IPR001525">
    <property type="entry name" value="C5_MeTfrase"/>
</dbReference>
<dbReference type="Gene3D" id="3.40.50.150">
    <property type="entry name" value="Vaccinia Virus protein VP39"/>
    <property type="match status" value="1"/>
</dbReference>
<evidence type="ECO:0000256" key="2">
    <source>
        <dbReference type="ARBA" id="ARBA00022679"/>
    </source>
</evidence>
<gene>
    <name evidence="9" type="ORF">H5P30_20850</name>
</gene>
<dbReference type="InterPro" id="IPR018117">
    <property type="entry name" value="C5_DNA_meth_AS"/>
</dbReference>
<protein>
    <recommendedName>
        <fullName evidence="8">Cytosine-specific methyltransferase</fullName>
        <ecNumber evidence="8">2.1.1.37</ecNumber>
    </recommendedName>
</protein>
<proteinExistence type="inferred from homology"/>
<dbReference type="CDD" id="cd00315">
    <property type="entry name" value="Cyt_C5_DNA_methylase"/>
    <property type="match status" value="1"/>
</dbReference>
<dbReference type="EC" id="2.1.1.37" evidence="8"/>
<reference evidence="9 10" key="1">
    <citation type="submission" date="2020-07" db="EMBL/GenBank/DDBJ databases">
        <authorList>
            <person name="Feng X."/>
        </authorList>
    </citation>
    <scope>NUCLEOTIDE SEQUENCE [LARGE SCALE GENOMIC DNA]</scope>
    <source>
        <strain evidence="9 10">JCM14086</strain>
    </source>
</reference>
<dbReference type="GO" id="GO:0044027">
    <property type="term" value="P:negative regulation of gene expression via chromosomal CpG island methylation"/>
    <property type="evidence" value="ECO:0007669"/>
    <property type="project" value="TreeGrafter"/>
</dbReference>
<dbReference type="NCBIfam" id="TIGR00675">
    <property type="entry name" value="dcm"/>
    <property type="match status" value="1"/>
</dbReference>
<sequence length="446" mass="50125">MQVSIEPVKKKGQTLKINGVARYTAPKANALVVDHKRALQVILASEASSDFPPHVQEELPAIVSHWLQNPKETPILLDMSYAEKWLHSLRVYAQLEKDNPAKGTAKPSRTPKPVHINFSSLPFQPVMKPKFTFIDLFAGIGGFRIALEELCGKCVFSSEWDRHAKETYFHNYGEVPFGDITKVSNHQLFKPGYIDIIAGGFPCQPFSKAGVSARESLGQNHGFKCETQGQLFFDVIKLAKIHQPKVLLLENVGNLLRHDGGNTFHVIKETIENDLGYDFHYSVYNANTLVPQNRIRCIIVAFQKTPKNWSMPELKGEPLPLSLALEDVPWDSPYTLSDKMWAGHIKRSQRNVDRGAGFTAYPKDITKPSTTLVARYYKDGKECLIPQPKHPEKVPRMLTERECANLQGFPATFIPHESKVNAYKQFGNAVPAPLIKAVAESFVNRL</sequence>
<dbReference type="AlphaFoldDB" id="A0A7X1E7Z0"/>
<dbReference type="GO" id="GO:0032259">
    <property type="term" value="P:methylation"/>
    <property type="evidence" value="ECO:0007669"/>
    <property type="project" value="UniProtKB-KW"/>
</dbReference>
<evidence type="ECO:0000256" key="1">
    <source>
        <dbReference type="ARBA" id="ARBA00022603"/>
    </source>
</evidence>
<comment type="similarity">
    <text evidence="6 7">Belongs to the class I-like SAM-binding methyltransferase superfamily. C5-methyltransferase family.</text>
</comment>
<feature type="active site" evidence="6">
    <location>
        <position position="203"/>
    </location>
</feature>
<keyword evidence="4" id="KW-0680">Restriction system</keyword>
<evidence type="ECO:0000256" key="3">
    <source>
        <dbReference type="ARBA" id="ARBA00022691"/>
    </source>
</evidence>
<dbReference type="GO" id="GO:0003886">
    <property type="term" value="F:DNA (cytosine-5-)-methyltransferase activity"/>
    <property type="evidence" value="ECO:0007669"/>
    <property type="project" value="UniProtKB-EC"/>
</dbReference>
<name>A0A7X1E7Z0_9BACT</name>
<dbReference type="PRINTS" id="PR00105">
    <property type="entry name" value="C5METTRFRASE"/>
</dbReference>
<organism evidence="9 10">
    <name type="scientific">Puniceicoccus vermicola</name>
    <dbReference type="NCBI Taxonomy" id="388746"/>
    <lineage>
        <taxon>Bacteria</taxon>
        <taxon>Pseudomonadati</taxon>
        <taxon>Verrucomicrobiota</taxon>
        <taxon>Opitutia</taxon>
        <taxon>Puniceicoccales</taxon>
        <taxon>Puniceicoccaceae</taxon>
        <taxon>Puniceicoccus</taxon>
    </lineage>
</organism>
<evidence type="ECO:0000313" key="9">
    <source>
        <dbReference type="EMBL" id="MBC2604237.1"/>
    </source>
</evidence>
<dbReference type="EMBL" id="JACHVA010000140">
    <property type="protein sequence ID" value="MBC2604237.1"/>
    <property type="molecule type" value="Genomic_DNA"/>
</dbReference>
<accession>A0A7X1E7Z0</accession>
<comment type="catalytic activity">
    <reaction evidence="5 8">
        <text>a 2'-deoxycytidine in DNA + S-adenosyl-L-methionine = a 5-methyl-2'-deoxycytidine in DNA + S-adenosyl-L-homocysteine + H(+)</text>
        <dbReference type="Rhea" id="RHEA:13681"/>
        <dbReference type="Rhea" id="RHEA-COMP:11369"/>
        <dbReference type="Rhea" id="RHEA-COMP:11370"/>
        <dbReference type="ChEBI" id="CHEBI:15378"/>
        <dbReference type="ChEBI" id="CHEBI:57856"/>
        <dbReference type="ChEBI" id="CHEBI:59789"/>
        <dbReference type="ChEBI" id="CHEBI:85452"/>
        <dbReference type="ChEBI" id="CHEBI:85454"/>
        <dbReference type="EC" id="2.1.1.37"/>
    </reaction>
</comment>
<dbReference type="PANTHER" id="PTHR10629">
    <property type="entry name" value="CYTOSINE-SPECIFIC METHYLTRANSFERASE"/>
    <property type="match status" value="1"/>
</dbReference>
<dbReference type="PANTHER" id="PTHR10629:SF52">
    <property type="entry name" value="DNA (CYTOSINE-5)-METHYLTRANSFERASE 1"/>
    <property type="match status" value="1"/>
</dbReference>
<dbReference type="InterPro" id="IPR029063">
    <property type="entry name" value="SAM-dependent_MTases_sf"/>
</dbReference>
<dbReference type="RefSeq" id="WP_185694853.1">
    <property type="nucleotide sequence ID" value="NZ_JACHVA010000140.1"/>
</dbReference>
<keyword evidence="3 6" id="KW-0949">S-adenosyl-L-methionine</keyword>
<evidence type="ECO:0000256" key="7">
    <source>
        <dbReference type="RuleBase" id="RU000416"/>
    </source>
</evidence>
<dbReference type="Proteomes" id="UP000525652">
    <property type="component" value="Unassembled WGS sequence"/>
</dbReference>
<dbReference type="Gene3D" id="3.90.120.30">
    <property type="match status" value="1"/>
</dbReference>
<evidence type="ECO:0000256" key="6">
    <source>
        <dbReference type="PROSITE-ProRule" id="PRU01016"/>
    </source>
</evidence>
<dbReference type="InterPro" id="IPR050390">
    <property type="entry name" value="C5-Methyltransferase"/>
</dbReference>
<keyword evidence="1 6" id="KW-0489">Methyltransferase</keyword>
<evidence type="ECO:0000313" key="10">
    <source>
        <dbReference type="Proteomes" id="UP000525652"/>
    </source>
</evidence>
<dbReference type="PROSITE" id="PS51679">
    <property type="entry name" value="SAM_MT_C5"/>
    <property type="match status" value="1"/>
</dbReference>
<keyword evidence="2 6" id="KW-0808">Transferase</keyword>
<dbReference type="GO" id="GO:0009307">
    <property type="term" value="P:DNA restriction-modification system"/>
    <property type="evidence" value="ECO:0007669"/>
    <property type="project" value="UniProtKB-KW"/>
</dbReference>
<keyword evidence="10" id="KW-1185">Reference proteome</keyword>
<dbReference type="Pfam" id="PF00145">
    <property type="entry name" value="DNA_methylase"/>
    <property type="match status" value="1"/>
</dbReference>
<evidence type="ECO:0000256" key="8">
    <source>
        <dbReference type="RuleBase" id="RU000417"/>
    </source>
</evidence>
<dbReference type="PROSITE" id="PS00094">
    <property type="entry name" value="C5_MTASE_1"/>
    <property type="match status" value="1"/>
</dbReference>